<organism evidence="2 3">
    <name type="scientific">Candidatus Uhrbacteria bacterium GW2011_GWA2_52_8d</name>
    <dbReference type="NCBI Taxonomy" id="1618979"/>
    <lineage>
        <taxon>Bacteria</taxon>
        <taxon>Candidatus Uhriibacteriota</taxon>
    </lineage>
</organism>
<evidence type="ECO:0000313" key="2">
    <source>
        <dbReference type="EMBL" id="KKW33482.1"/>
    </source>
</evidence>
<reference evidence="2 3" key="1">
    <citation type="journal article" date="2015" name="Nature">
        <title>rRNA introns, odd ribosomes, and small enigmatic genomes across a large radiation of phyla.</title>
        <authorList>
            <person name="Brown C.T."/>
            <person name="Hug L.A."/>
            <person name="Thomas B.C."/>
            <person name="Sharon I."/>
            <person name="Castelle C.J."/>
            <person name="Singh A."/>
            <person name="Wilkins M.J."/>
            <person name="Williams K.H."/>
            <person name="Banfield J.F."/>
        </authorList>
    </citation>
    <scope>NUCLEOTIDE SEQUENCE [LARGE SCALE GENOMIC DNA]</scope>
</reference>
<protein>
    <submittedName>
        <fullName evidence="2">Uncharacterized protein</fullName>
    </submittedName>
</protein>
<comment type="caution">
    <text evidence="2">The sequence shown here is derived from an EMBL/GenBank/DDBJ whole genome shotgun (WGS) entry which is preliminary data.</text>
</comment>
<gene>
    <name evidence="2" type="ORF">UY76_C0001G0001</name>
</gene>
<dbReference type="AlphaFoldDB" id="A0A0G1ZYF7"/>
<feature type="region of interest" description="Disordered" evidence="1">
    <location>
        <begin position="162"/>
        <end position="191"/>
    </location>
</feature>
<dbReference type="Proteomes" id="UP000034054">
    <property type="component" value="Unassembled WGS sequence"/>
</dbReference>
<evidence type="ECO:0000256" key="1">
    <source>
        <dbReference type="SAM" id="MobiDB-lite"/>
    </source>
</evidence>
<evidence type="ECO:0000313" key="3">
    <source>
        <dbReference type="Proteomes" id="UP000034054"/>
    </source>
</evidence>
<name>A0A0G1ZYF7_9BACT</name>
<sequence length="325" mass="36575">MNPMPERPTSHPDRRERKLEIQEEVSQARRPMDTVQLHAYKEWKVTVPSQVRSLVEGHLLGANVRVDTSDMPSVVEFYRGMKQMLAEPSTDADTFDVSDVVQRQLSALARMEIGEEQVNLFGALADKDIGFGVKENYVRTKLLPRLEFLRQRDRRLMNQAREKADATALTGEQEEEEYTPHRAPTQESEGLPSEAIATIAPFYGGYHTDTVFDVYDPITLTWKKSPRRLQSLPEQSLDESRLRRYRSTVKNGHASVKVARGWGADKKSVRWSGSEPSLWELLVDQDGIMRVKTDGGESVGFDIDIAPSADAIDLAPPEGEVGAIP</sequence>
<feature type="non-terminal residue" evidence="2">
    <location>
        <position position="325"/>
    </location>
</feature>
<proteinExistence type="predicted"/>
<dbReference type="EMBL" id="LCRH01000001">
    <property type="protein sequence ID" value="KKW33482.1"/>
    <property type="molecule type" value="Genomic_DNA"/>
</dbReference>
<accession>A0A0G1ZYF7</accession>